<reference evidence="2" key="1">
    <citation type="submission" date="2017-08" db="EMBL/GenBank/DDBJ databases">
        <title>A dynamic microbial community with high functional redundancy inhabits the cold, oxic subseafloor aquifer.</title>
        <authorList>
            <person name="Tully B.J."/>
            <person name="Wheat C.G."/>
            <person name="Glazer B.T."/>
            <person name="Huber J.A."/>
        </authorList>
    </citation>
    <scope>NUCLEOTIDE SEQUENCE [LARGE SCALE GENOMIC DNA]</scope>
</reference>
<protein>
    <submittedName>
        <fullName evidence="1">Uncharacterized protein</fullName>
    </submittedName>
</protein>
<accession>A0A2A5CGI9</accession>
<organism evidence="1 2">
    <name type="scientific">SAR86 cluster bacterium</name>
    <dbReference type="NCBI Taxonomy" id="2030880"/>
    <lineage>
        <taxon>Bacteria</taxon>
        <taxon>Pseudomonadati</taxon>
        <taxon>Pseudomonadota</taxon>
        <taxon>Gammaproteobacteria</taxon>
        <taxon>SAR86 cluster</taxon>
    </lineage>
</organism>
<name>A0A2A5CGI9_9GAMM</name>
<evidence type="ECO:0000313" key="1">
    <source>
        <dbReference type="EMBL" id="PCJ42648.1"/>
    </source>
</evidence>
<proteinExistence type="predicted"/>
<comment type="caution">
    <text evidence="1">The sequence shown here is derived from an EMBL/GenBank/DDBJ whole genome shotgun (WGS) entry which is preliminary data.</text>
</comment>
<dbReference type="Proteomes" id="UP000228987">
    <property type="component" value="Unassembled WGS sequence"/>
</dbReference>
<evidence type="ECO:0000313" key="2">
    <source>
        <dbReference type="Proteomes" id="UP000228987"/>
    </source>
</evidence>
<sequence>MDFLNPKHQDLLIGYTYNGLLRYGEMTMRCSVPLDNADQEDDFPNYSNILTNGEIENPLNKILSESDEPLERIDPFSLGYAWVTLINNYQRNMEAVASVLKISVSHSLRCFKQALFITKFQLSLSLDLSEKPGPWRQHHFSRLPEQLIFSFEEELVLFGHSTD</sequence>
<gene>
    <name evidence="1" type="ORF">COA71_03845</name>
</gene>
<dbReference type="EMBL" id="NVWI01000002">
    <property type="protein sequence ID" value="PCJ42648.1"/>
    <property type="molecule type" value="Genomic_DNA"/>
</dbReference>
<dbReference type="AlphaFoldDB" id="A0A2A5CGI9"/>